<dbReference type="InterPro" id="IPR000182">
    <property type="entry name" value="GNAT_dom"/>
</dbReference>
<dbReference type="EMBL" id="JARFPK010000006">
    <property type="protein sequence ID" value="MDF0589980.1"/>
    <property type="molecule type" value="Genomic_DNA"/>
</dbReference>
<dbReference type="PROSITE" id="PS51186">
    <property type="entry name" value="GNAT"/>
    <property type="match status" value="1"/>
</dbReference>
<dbReference type="EC" id="2.3.1.-" evidence="4"/>
<organism evidence="4 5">
    <name type="scientific">Candidatus Methanocrinis natronophilus</name>
    <dbReference type="NCBI Taxonomy" id="3033396"/>
    <lineage>
        <taxon>Archaea</taxon>
        <taxon>Methanobacteriati</taxon>
        <taxon>Methanobacteriota</taxon>
        <taxon>Stenosarchaea group</taxon>
        <taxon>Methanomicrobia</taxon>
        <taxon>Methanotrichales</taxon>
        <taxon>Methanotrichaceae</taxon>
        <taxon>Methanocrinis</taxon>
    </lineage>
</organism>
<dbReference type="Proteomes" id="UP001220010">
    <property type="component" value="Unassembled WGS sequence"/>
</dbReference>
<dbReference type="InterPro" id="IPR050680">
    <property type="entry name" value="YpeA/RimI_acetyltransf"/>
</dbReference>
<sequence length="143" mass="15371">MRIRRGVAGDLPSILAAEKACFPGDLAFPVEALSFLLAEGTTIVAEDDDLVGFVIGLVEGWWGKVLTLDVLPERRRQGVAGKLVAALEEELASQGAGAISLEVSVENREAVTLYSSLGYRKAALLPSYYGRGIDGMFMVKRLE</sequence>
<feature type="domain" description="N-acetyltransferase" evidence="3">
    <location>
        <begin position="1"/>
        <end position="143"/>
    </location>
</feature>
<evidence type="ECO:0000259" key="3">
    <source>
        <dbReference type="PROSITE" id="PS51186"/>
    </source>
</evidence>
<evidence type="ECO:0000256" key="2">
    <source>
        <dbReference type="ARBA" id="ARBA00023315"/>
    </source>
</evidence>
<evidence type="ECO:0000256" key="1">
    <source>
        <dbReference type="ARBA" id="ARBA00022679"/>
    </source>
</evidence>
<dbReference type="InterPro" id="IPR016181">
    <property type="entry name" value="Acyl_CoA_acyltransferase"/>
</dbReference>
<gene>
    <name evidence="4" type="ORF">P0O15_02145</name>
</gene>
<dbReference type="GO" id="GO:0016746">
    <property type="term" value="F:acyltransferase activity"/>
    <property type="evidence" value="ECO:0007669"/>
    <property type="project" value="UniProtKB-KW"/>
</dbReference>
<keyword evidence="5" id="KW-1185">Reference proteome</keyword>
<dbReference type="Pfam" id="PF00583">
    <property type="entry name" value="Acetyltransf_1"/>
    <property type="match status" value="1"/>
</dbReference>
<accession>A0ABT5X5K4</accession>
<keyword evidence="1 4" id="KW-0808">Transferase</keyword>
<protein>
    <submittedName>
        <fullName evidence="4">GNAT family N-acetyltransferase</fullName>
        <ecNumber evidence="4">2.3.1.-</ecNumber>
    </submittedName>
</protein>
<dbReference type="PANTHER" id="PTHR43420">
    <property type="entry name" value="ACETYLTRANSFERASE"/>
    <property type="match status" value="1"/>
</dbReference>
<dbReference type="RefSeq" id="WP_316965742.1">
    <property type="nucleotide sequence ID" value="NZ_JARFPK010000006.1"/>
</dbReference>
<name>A0ABT5X5K4_9EURY</name>
<proteinExistence type="predicted"/>
<keyword evidence="2 4" id="KW-0012">Acyltransferase</keyword>
<evidence type="ECO:0000313" key="5">
    <source>
        <dbReference type="Proteomes" id="UP001220010"/>
    </source>
</evidence>
<reference evidence="4 5" key="1">
    <citation type="submission" date="2023-03" db="EMBL/GenBank/DDBJ databases">
        <title>WGS of Methanotrichaceae archaeon Mx.</title>
        <authorList>
            <person name="Sorokin D.Y."/>
            <person name="Merkel A.Y."/>
        </authorList>
    </citation>
    <scope>NUCLEOTIDE SEQUENCE [LARGE SCALE GENOMIC DNA]</scope>
    <source>
        <strain evidence="4 5">Mx</strain>
    </source>
</reference>
<dbReference type="CDD" id="cd04301">
    <property type="entry name" value="NAT_SF"/>
    <property type="match status" value="1"/>
</dbReference>
<dbReference type="PANTHER" id="PTHR43420:SF12">
    <property type="entry name" value="N-ACETYLTRANSFERASE DOMAIN-CONTAINING PROTEIN"/>
    <property type="match status" value="1"/>
</dbReference>
<dbReference type="Gene3D" id="3.40.630.30">
    <property type="match status" value="1"/>
</dbReference>
<dbReference type="SUPFAM" id="SSF55729">
    <property type="entry name" value="Acyl-CoA N-acyltransferases (Nat)"/>
    <property type="match status" value="1"/>
</dbReference>
<evidence type="ECO:0000313" key="4">
    <source>
        <dbReference type="EMBL" id="MDF0589980.1"/>
    </source>
</evidence>
<comment type="caution">
    <text evidence="4">The sequence shown here is derived from an EMBL/GenBank/DDBJ whole genome shotgun (WGS) entry which is preliminary data.</text>
</comment>